<dbReference type="EMBL" id="CP133621">
    <property type="protein sequence ID" value="WMV50009.1"/>
    <property type="molecule type" value="Genomic_DNA"/>
</dbReference>
<accession>A0AAF0URM8</accession>
<evidence type="ECO:0000256" key="2">
    <source>
        <dbReference type="ARBA" id="ARBA00022695"/>
    </source>
</evidence>
<keyword evidence="2" id="KW-0548">Nucleotidyltransferase</keyword>
<keyword evidence="3" id="KW-0540">Nuclease</keyword>
<keyword evidence="1" id="KW-0808">Transferase</keyword>
<dbReference type="Proteomes" id="UP001234989">
    <property type="component" value="Chromosome 10"/>
</dbReference>
<gene>
    <name evidence="8" type="ORF">MTR67_043394</name>
</gene>
<evidence type="ECO:0000256" key="5">
    <source>
        <dbReference type="ARBA" id="ARBA00022801"/>
    </source>
</evidence>
<keyword evidence="6" id="KW-0695">RNA-directed DNA polymerase</keyword>
<dbReference type="SUPFAM" id="SSF56672">
    <property type="entry name" value="DNA/RNA polymerases"/>
    <property type="match status" value="1"/>
</dbReference>
<evidence type="ECO:0000259" key="7">
    <source>
        <dbReference type="Pfam" id="PF17917"/>
    </source>
</evidence>
<sequence length="127" mass="14742">MQHGKVIAYASRQLKVHEKNYPTHDLELGVVVFALKIWIHYLSGIHVDVFTDNKSLQYAFSQKELNLRQTRWLELLKDYDMCVLYHPIKANVVADALSSVSMDNVSHVEEEKRELARDVHRLARLGV</sequence>
<keyword evidence="4" id="KW-0255">Endonuclease</keyword>
<dbReference type="GO" id="GO:0003964">
    <property type="term" value="F:RNA-directed DNA polymerase activity"/>
    <property type="evidence" value="ECO:0007669"/>
    <property type="project" value="UniProtKB-KW"/>
</dbReference>
<dbReference type="InterPro" id="IPR043502">
    <property type="entry name" value="DNA/RNA_pol_sf"/>
</dbReference>
<dbReference type="InterPro" id="IPR041373">
    <property type="entry name" value="RT_RNaseH"/>
</dbReference>
<keyword evidence="5" id="KW-0378">Hydrolase</keyword>
<organism evidence="8 9">
    <name type="scientific">Solanum verrucosum</name>
    <dbReference type="NCBI Taxonomy" id="315347"/>
    <lineage>
        <taxon>Eukaryota</taxon>
        <taxon>Viridiplantae</taxon>
        <taxon>Streptophyta</taxon>
        <taxon>Embryophyta</taxon>
        <taxon>Tracheophyta</taxon>
        <taxon>Spermatophyta</taxon>
        <taxon>Magnoliopsida</taxon>
        <taxon>eudicotyledons</taxon>
        <taxon>Gunneridae</taxon>
        <taxon>Pentapetalae</taxon>
        <taxon>asterids</taxon>
        <taxon>lamiids</taxon>
        <taxon>Solanales</taxon>
        <taxon>Solanaceae</taxon>
        <taxon>Solanoideae</taxon>
        <taxon>Solaneae</taxon>
        <taxon>Solanum</taxon>
    </lineage>
</organism>
<evidence type="ECO:0000256" key="6">
    <source>
        <dbReference type="ARBA" id="ARBA00022918"/>
    </source>
</evidence>
<keyword evidence="9" id="KW-1185">Reference proteome</keyword>
<evidence type="ECO:0000256" key="4">
    <source>
        <dbReference type="ARBA" id="ARBA00022759"/>
    </source>
</evidence>
<dbReference type="CDD" id="cd09274">
    <property type="entry name" value="RNase_HI_RT_Ty3"/>
    <property type="match status" value="1"/>
</dbReference>
<evidence type="ECO:0000313" key="8">
    <source>
        <dbReference type="EMBL" id="WMV50009.1"/>
    </source>
</evidence>
<feature type="domain" description="Reverse transcriptase RNase H-like" evidence="7">
    <location>
        <begin position="5"/>
        <end position="79"/>
    </location>
</feature>
<evidence type="ECO:0000313" key="9">
    <source>
        <dbReference type="Proteomes" id="UP001234989"/>
    </source>
</evidence>
<dbReference type="PANTHER" id="PTHR34072:SF59">
    <property type="entry name" value="CCHC-TYPE INTEGRASE"/>
    <property type="match status" value="1"/>
</dbReference>
<dbReference type="GO" id="GO:0016787">
    <property type="term" value="F:hydrolase activity"/>
    <property type="evidence" value="ECO:0007669"/>
    <property type="project" value="UniProtKB-KW"/>
</dbReference>
<evidence type="ECO:0000256" key="1">
    <source>
        <dbReference type="ARBA" id="ARBA00022679"/>
    </source>
</evidence>
<reference evidence="8" key="1">
    <citation type="submission" date="2023-08" db="EMBL/GenBank/DDBJ databases">
        <title>A de novo genome assembly of Solanum verrucosum Schlechtendal, a Mexican diploid species geographically isolated from the other diploid A-genome species in potato relatives.</title>
        <authorList>
            <person name="Hosaka K."/>
        </authorList>
    </citation>
    <scope>NUCLEOTIDE SEQUENCE</scope>
    <source>
        <tissue evidence="8">Young leaves</tissue>
    </source>
</reference>
<dbReference type="PANTHER" id="PTHR34072">
    <property type="entry name" value="ENZYMATIC POLYPROTEIN-RELATED"/>
    <property type="match status" value="1"/>
</dbReference>
<evidence type="ECO:0000256" key="3">
    <source>
        <dbReference type="ARBA" id="ARBA00022722"/>
    </source>
</evidence>
<dbReference type="Pfam" id="PF17917">
    <property type="entry name" value="RT_RNaseH"/>
    <property type="match status" value="1"/>
</dbReference>
<dbReference type="GO" id="GO:0004519">
    <property type="term" value="F:endonuclease activity"/>
    <property type="evidence" value="ECO:0007669"/>
    <property type="project" value="UniProtKB-KW"/>
</dbReference>
<proteinExistence type="predicted"/>
<protein>
    <recommendedName>
        <fullName evidence="7">Reverse transcriptase RNase H-like domain-containing protein</fullName>
    </recommendedName>
</protein>
<dbReference type="AlphaFoldDB" id="A0AAF0URM8"/>
<name>A0AAF0URM8_SOLVR</name>